<sequence length="83" mass="9789">MSDLYKCTYKKVFPIDEYGRLGGFYSLADLPIMEHKEMTRTGVIEAQDQNRQTFKIRDTEKNFVEWVPMDDVTVVQDPRKLLV</sequence>
<gene>
    <name evidence="1" type="ORF">METZ01_LOCUS471935</name>
</gene>
<dbReference type="AlphaFoldDB" id="A0A383BGY8"/>
<feature type="non-terminal residue" evidence="1">
    <location>
        <position position="83"/>
    </location>
</feature>
<proteinExistence type="predicted"/>
<organism evidence="1">
    <name type="scientific">marine metagenome</name>
    <dbReference type="NCBI Taxonomy" id="408172"/>
    <lineage>
        <taxon>unclassified sequences</taxon>
        <taxon>metagenomes</taxon>
        <taxon>ecological metagenomes</taxon>
    </lineage>
</organism>
<name>A0A383BGY8_9ZZZZ</name>
<evidence type="ECO:0000313" key="1">
    <source>
        <dbReference type="EMBL" id="SVE19081.1"/>
    </source>
</evidence>
<accession>A0A383BGY8</accession>
<protein>
    <submittedName>
        <fullName evidence="1">Uncharacterized protein</fullName>
    </submittedName>
</protein>
<dbReference type="EMBL" id="UINC01200272">
    <property type="protein sequence ID" value="SVE19081.1"/>
    <property type="molecule type" value="Genomic_DNA"/>
</dbReference>
<reference evidence="1" key="1">
    <citation type="submission" date="2018-05" db="EMBL/GenBank/DDBJ databases">
        <authorList>
            <person name="Lanie J.A."/>
            <person name="Ng W.-L."/>
            <person name="Kazmierczak K.M."/>
            <person name="Andrzejewski T.M."/>
            <person name="Davidsen T.M."/>
            <person name="Wayne K.J."/>
            <person name="Tettelin H."/>
            <person name="Glass J.I."/>
            <person name="Rusch D."/>
            <person name="Podicherti R."/>
            <person name="Tsui H.-C.T."/>
            <person name="Winkler M.E."/>
        </authorList>
    </citation>
    <scope>NUCLEOTIDE SEQUENCE</scope>
</reference>